<organism evidence="2 3">
    <name type="scientific">Schizophyllum amplum</name>
    <dbReference type="NCBI Taxonomy" id="97359"/>
    <lineage>
        <taxon>Eukaryota</taxon>
        <taxon>Fungi</taxon>
        <taxon>Dikarya</taxon>
        <taxon>Basidiomycota</taxon>
        <taxon>Agaricomycotina</taxon>
        <taxon>Agaricomycetes</taxon>
        <taxon>Agaricomycetidae</taxon>
        <taxon>Agaricales</taxon>
        <taxon>Schizophyllaceae</taxon>
        <taxon>Schizophyllum</taxon>
    </lineage>
</organism>
<comment type="caution">
    <text evidence="2">The sequence shown here is derived from an EMBL/GenBank/DDBJ whole genome shotgun (WGS) entry which is preliminary data.</text>
</comment>
<keyword evidence="3" id="KW-1185">Reference proteome</keyword>
<dbReference type="EMBL" id="VDMD01000001">
    <property type="protein sequence ID" value="TRM69887.1"/>
    <property type="molecule type" value="Genomic_DNA"/>
</dbReference>
<name>A0A550CYL6_9AGAR</name>
<accession>A0A550CYL6</accession>
<keyword evidence="1" id="KW-0472">Membrane</keyword>
<sequence length="315" mass="35463">MPCDALTCRPGSPRRVWDYIARRRFLRHLYHALSSPSSPDVSRLCLICLSRKLENDSRGGRNGAARGRHQLCRSCCTDDSHMGDAHHTGPGVLICDRGLNLSTLYNYDLHESTLRAWYIVQPIMAHVCMLSVEALMMARVYGMYHRRTRVLLLFLLVLLLDTIVVVVGVAVNVPSFDQITRAYFVRYSSPALSYFGVSSFITQVLILTFMMLSYRREWRTTPLVQLIVRDGLLVFGVFVVFCACMTVYPVMHFFATAAAYPWLLTSISCAGCRLILNMQTVPEATAPASSALVQLTTYYTIPPQTLDDNEQQDGS</sequence>
<evidence type="ECO:0000313" key="3">
    <source>
        <dbReference type="Proteomes" id="UP000320762"/>
    </source>
</evidence>
<feature type="transmembrane region" description="Helical" evidence="1">
    <location>
        <begin position="232"/>
        <end position="251"/>
    </location>
</feature>
<keyword evidence="1" id="KW-1133">Transmembrane helix</keyword>
<feature type="transmembrane region" description="Helical" evidence="1">
    <location>
        <begin position="150"/>
        <end position="171"/>
    </location>
</feature>
<feature type="transmembrane region" description="Helical" evidence="1">
    <location>
        <begin position="191"/>
        <end position="212"/>
    </location>
</feature>
<keyword evidence="1" id="KW-0812">Transmembrane</keyword>
<dbReference type="Proteomes" id="UP000320762">
    <property type="component" value="Unassembled WGS sequence"/>
</dbReference>
<gene>
    <name evidence="2" type="ORF">BD626DRAFT_625173</name>
</gene>
<dbReference type="OrthoDB" id="3066463at2759"/>
<evidence type="ECO:0000313" key="2">
    <source>
        <dbReference type="EMBL" id="TRM69887.1"/>
    </source>
</evidence>
<dbReference type="AlphaFoldDB" id="A0A550CYL6"/>
<evidence type="ECO:0000256" key="1">
    <source>
        <dbReference type="SAM" id="Phobius"/>
    </source>
</evidence>
<proteinExistence type="predicted"/>
<protein>
    <submittedName>
        <fullName evidence="2">Uncharacterized protein</fullName>
    </submittedName>
</protein>
<dbReference type="STRING" id="97359.A0A550CYL6"/>
<reference evidence="2 3" key="1">
    <citation type="journal article" date="2019" name="New Phytol.">
        <title>Comparative genomics reveals unique wood-decay strategies and fruiting body development in the Schizophyllaceae.</title>
        <authorList>
            <person name="Almasi E."/>
            <person name="Sahu N."/>
            <person name="Krizsan K."/>
            <person name="Balint B."/>
            <person name="Kovacs G.M."/>
            <person name="Kiss B."/>
            <person name="Cseklye J."/>
            <person name="Drula E."/>
            <person name="Henrissat B."/>
            <person name="Nagy I."/>
            <person name="Chovatia M."/>
            <person name="Adam C."/>
            <person name="LaButti K."/>
            <person name="Lipzen A."/>
            <person name="Riley R."/>
            <person name="Grigoriev I.V."/>
            <person name="Nagy L.G."/>
        </authorList>
    </citation>
    <scope>NUCLEOTIDE SEQUENCE [LARGE SCALE GENOMIC DNA]</scope>
    <source>
        <strain evidence="2 3">NL-1724</strain>
    </source>
</reference>